<dbReference type="EMBL" id="PXYW01000143">
    <property type="protein sequence ID" value="PSR25889.1"/>
    <property type="molecule type" value="Genomic_DNA"/>
</dbReference>
<dbReference type="Proteomes" id="UP000242972">
    <property type="component" value="Unassembled WGS sequence"/>
</dbReference>
<sequence length="199" mass="21776">MATPSEVALHPGFPIIKLANRRAQMGVTLHLRPVEAKKNPRGYEEKLFLGLTNYDATHRTPNVYLSHALDGPTFRLLAHVILTGTFVEAVTSGTLGPDPITRIVETPLPDGHAAHFYQWREFKGSAAKDGTMVSRVLTLTWNDTPHHAYPWGVSLSSGPGRASATGAVMPMGTPMTKVQMQLSPVQMQQWMLLGVEALQ</sequence>
<comment type="caution">
    <text evidence="1">The sequence shown here is derived from an EMBL/GenBank/DDBJ whole genome shotgun (WGS) entry which is preliminary data.</text>
</comment>
<evidence type="ECO:0000313" key="1">
    <source>
        <dbReference type="EMBL" id="PSR25889.1"/>
    </source>
</evidence>
<gene>
    <name evidence="1" type="ORF">C7B46_20490</name>
</gene>
<evidence type="ECO:0000313" key="2">
    <source>
        <dbReference type="Proteomes" id="UP000242972"/>
    </source>
</evidence>
<name>A0A2T2WUG6_9FIRM</name>
<reference evidence="1 2" key="1">
    <citation type="journal article" date="2014" name="BMC Genomics">
        <title>Comparison of environmental and isolate Sulfobacillus genomes reveals diverse carbon, sulfur, nitrogen, and hydrogen metabolisms.</title>
        <authorList>
            <person name="Justice N.B."/>
            <person name="Norman A."/>
            <person name="Brown C.T."/>
            <person name="Singh A."/>
            <person name="Thomas B.C."/>
            <person name="Banfield J.F."/>
        </authorList>
    </citation>
    <scope>NUCLEOTIDE SEQUENCE [LARGE SCALE GENOMIC DNA]</scope>
    <source>
        <strain evidence="1">AMDSBA4</strain>
    </source>
</reference>
<protein>
    <submittedName>
        <fullName evidence="1">Uncharacterized protein</fullName>
    </submittedName>
</protein>
<organism evidence="1 2">
    <name type="scientific">Sulfobacillus benefaciens</name>
    <dbReference type="NCBI Taxonomy" id="453960"/>
    <lineage>
        <taxon>Bacteria</taxon>
        <taxon>Bacillati</taxon>
        <taxon>Bacillota</taxon>
        <taxon>Clostridia</taxon>
        <taxon>Eubacteriales</taxon>
        <taxon>Clostridiales Family XVII. Incertae Sedis</taxon>
        <taxon>Sulfobacillus</taxon>
    </lineage>
</organism>
<dbReference type="AlphaFoldDB" id="A0A2T2WUG6"/>
<feature type="non-terminal residue" evidence="1">
    <location>
        <position position="199"/>
    </location>
</feature>
<proteinExistence type="predicted"/>
<accession>A0A2T2WUG6</accession>